<dbReference type="InterPro" id="IPR022865">
    <property type="entry name" value="DNA_ligae_ATP-dep_bac/arc"/>
</dbReference>
<evidence type="ECO:0000256" key="4">
    <source>
        <dbReference type="ARBA" id="ARBA00022705"/>
    </source>
</evidence>
<evidence type="ECO:0000256" key="14">
    <source>
        <dbReference type="HAMAP-Rule" id="MF_00407"/>
    </source>
</evidence>
<keyword evidence="12 14" id="KW-0131">Cell cycle</keyword>
<evidence type="ECO:0000256" key="3">
    <source>
        <dbReference type="ARBA" id="ARBA00022618"/>
    </source>
</evidence>
<dbReference type="InterPro" id="IPR000977">
    <property type="entry name" value="DNA_ligase_ATP-dep"/>
</dbReference>
<dbReference type="Pfam" id="PF01068">
    <property type="entry name" value="DNA_ligase_A_M"/>
    <property type="match status" value="1"/>
</dbReference>
<dbReference type="InterPro" id="IPR012310">
    <property type="entry name" value="DNA_ligase_ATP-dep_cent"/>
</dbReference>
<dbReference type="GO" id="GO:0071897">
    <property type="term" value="P:DNA biosynthetic process"/>
    <property type="evidence" value="ECO:0007669"/>
    <property type="project" value="InterPro"/>
</dbReference>
<dbReference type="HAMAP" id="MF_00407">
    <property type="entry name" value="DNA_ligase"/>
    <property type="match status" value="1"/>
</dbReference>
<keyword evidence="2 14" id="KW-0436">Ligase</keyword>
<evidence type="ECO:0000256" key="15">
    <source>
        <dbReference type="RuleBase" id="RU000617"/>
    </source>
</evidence>
<keyword evidence="7 14" id="KW-0227">DNA damage</keyword>
<feature type="binding site" evidence="14">
    <location>
        <position position="264"/>
    </location>
    <ligand>
        <name>ATP</name>
        <dbReference type="ChEBI" id="CHEBI:30616"/>
    </ligand>
</feature>
<dbReference type="EMBL" id="BJXN01000010">
    <property type="protein sequence ID" value="GEM90211.1"/>
    <property type="molecule type" value="Genomic_DNA"/>
</dbReference>
<dbReference type="Pfam" id="PF04675">
    <property type="entry name" value="DNA_ligase_A_N"/>
    <property type="match status" value="1"/>
</dbReference>
<feature type="active site" description="N6-AMP-lysine intermediate" evidence="14">
    <location>
        <position position="244"/>
    </location>
</feature>
<dbReference type="InterPro" id="IPR036599">
    <property type="entry name" value="DNA_ligase_N_sf"/>
</dbReference>
<evidence type="ECO:0000313" key="18">
    <source>
        <dbReference type="EMBL" id="GEM90211.1"/>
    </source>
</evidence>
<dbReference type="CDD" id="cd07969">
    <property type="entry name" value="OBF_DNA_ligase_I"/>
    <property type="match status" value="1"/>
</dbReference>
<evidence type="ECO:0000256" key="11">
    <source>
        <dbReference type="ARBA" id="ARBA00023204"/>
    </source>
</evidence>
<dbReference type="SUPFAM" id="SSF117018">
    <property type="entry name" value="ATP-dependent DNA ligase DNA-binding domain"/>
    <property type="match status" value="1"/>
</dbReference>
<dbReference type="PANTHER" id="PTHR45674">
    <property type="entry name" value="DNA LIGASE 1/3 FAMILY MEMBER"/>
    <property type="match status" value="1"/>
</dbReference>
<name>A0A511RKL7_9DEIN</name>
<comment type="caution">
    <text evidence="18">The sequence shown here is derived from an EMBL/GenBank/DDBJ whole genome shotgun (WGS) entry which is preliminary data.</text>
</comment>
<dbReference type="Pfam" id="PF04679">
    <property type="entry name" value="DNA_ligase_A_C"/>
    <property type="match status" value="1"/>
</dbReference>
<dbReference type="InterPro" id="IPR012309">
    <property type="entry name" value="DNA_ligase_ATP-dep_C"/>
</dbReference>
<keyword evidence="6 14" id="KW-0547">Nucleotide-binding</keyword>
<comment type="catalytic activity">
    <reaction evidence="13 14 15">
        <text>ATP + (deoxyribonucleotide)n-3'-hydroxyl + 5'-phospho-(deoxyribonucleotide)m = (deoxyribonucleotide)n+m + AMP + diphosphate.</text>
        <dbReference type="EC" id="6.5.1.1"/>
    </reaction>
</comment>
<reference evidence="18 19" key="1">
    <citation type="submission" date="2019-07" db="EMBL/GenBank/DDBJ databases">
        <title>Whole genome shotgun sequence of Oceanithermus desulfurans NBRC 100063.</title>
        <authorList>
            <person name="Hosoyama A."/>
            <person name="Uohara A."/>
            <person name="Ohji S."/>
            <person name="Ichikawa N."/>
        </authorList>
    </citation>
    <scope>NUCLEOTIDE SEQUENCE [LARGE SCALE GENOMIC DNA]</scope>
    <source>
        <strain evidence="18 19">NBRC 100063</strain>
    </source>
</reference>
<feature type="binding site" evidence="14">
    <location>
        <position position="414"/>
    </location>
    <ligand>
        <name>ATP</name>
        <dbReference type="ChEBI" id="CHEBI:30616"/>
    </ligand>
</feature>
<dbReference type="PROSITE" id="PS50160">
    <property type="entry name" value="DNA_LIGASE_A3"/>
    <property type="match status" value="1"/>
</dbReference>
<dbReference type="Gene3D" id="1.10.3260.10">
    <property type="entry name" value="DNA ligase, ATP-dependent, N-terminal domain"/>
    <property type="match status" value="1"/>
</dbReference>
<dbReference type="GO" id="GO:0003677">
    <property type="term" value="F:DNA binding"/>
    <property type="evidence" value="ECO:0007669"/>
    <property type="project" value="InterPro"/>
</dbReference>
<evidence type="ECO:0000256" key="6">
    <source>
        <dbReference type="ARBA" id="ARBA00022741"/>
    </source>
</evidence>
<proteinExistence type="inferred from homology"/>
<comment type="function">
    <text evidence="14">DNA ligase that seals nicks in double-stranded DNA during DNA replication, DNA recombination and DNA repair.</text>
</comment>
<dbReference type="PROSITE" id="PS00697">
    <property type="entry name" value="DNA_LIGASE_A1"/>
    <property type="match status" value="1"/>
</dbReference>
<dbReference type="InterPro" id="IPR050191">
    <property type="entry name" value="ATP-dep_DNA_ligase"/>
</dbReference>
<dbReference type="NCBIfam" id="TIGR00574">
    <property type="entry name" value="dnl1"/>
    <property type="match status" value="1"/>
</dbReference>
<dbReference type="SUPFAM" id="SSF56091">
    <property type="entry name" value="DNA ligase/mRNA capping enzyme, catalytic domain"/>
    <property type="match status" value="1"/>
</dbReference>
<feature type="domain" description="ATP-dependent DNA ligase family profile" evidence="17">
    <location>
        <begin position="331"/>
        <end position="454"/>
    </location>
</feature>
<dbReference type="SUPFAM" id="SSF50249">
    <property type="entry name" value="Nucleic acid-binding proteins"/>
    <property type="match status" value="1"/>
</dbReference>
<keyword evidence="3 14" id="KW-0132">Cell division</keyword>
<feature type="binding site" evidence="14">
    <location>
        <position position="408"/>
    </location>
    <ligand>
        <name>ATP</name>
        <dbReference type="ChEBI" id="CHEBI:30616"/>
    </ligand>
</feature>
<dbReference type="GO" id="GO:0005524">
    <property type="term" value="F:ATP binding"/>
    <property type="evidence" value="ECO:0007669"/>
    <property type="project" value="UniProtKB-UniRule"/>
</dbReference>
<evidence type="ECO:0000256" key="9">
    <source>
        <dbReference type="ARBA" id="ARBA00022842"/>
    </source>
</evidence>
<dbReference type="InterPro" id="IPR012340">
    <property type="entry name" value="NA-bd_OB-fold"/>
</dbReference>
<comment type="similarity">
    <text evidence="1 14 16">Belongs to the ATP-dependent DNA ligase family.</text>
</comment>
<dbReference type="GO" id="GO:0006310">
    <property type="term" value="P:DNA recombination"/>
    <property type="evidence" value="ECO:0007669"/>
    <property type="project" value="UniProtKB-UniRule"/>
</dbReference>
<feature type="binding site" evidence="14">
    <location>
        <position position="249"/>
    </location>
    <ligand>
        <name>ATP</name>
        <dbReference type="ChEBI" id="CHEBI:30616"/>
    </ligand>
</feature>
<accession>A0A511RKL7</accession>
<comment type="cofactor">
    <cofactor evidence="14">
        <name>Mg(2+)</name>
        <dbReference type="ChEBI" id="CHEBI:18420"/>
    </cofactor>
</comment>
<feature type="binding site" evidence="14">
    <location>
        <position position="242"/>
    </location>
    <ligand>
        <name>ATP</name>
        <dbReference type="ChEBI" id="CHEBI:30616"/>
    </ligand>
</feature>
<keyword evidence="5 14" id="KW-0479">Metal-binding</keyword>
<keyword evidence="10 14" id="KW-0233">DNA recombination</keyword>
<evidence type="ECO:0000256" key="1">
    <source>
        <dbReference type="ARBA" id="ARBA00007572"/>
    </source>
</evidence>
<evidence type="ECO:0000256" key="16">
    <source>
        <dbReference type="RuleBase" id="RU004196"/>
    </source>
</evidence>
<evidence type="ECO:0000256" key="8">
    <source>
        <dbReference type="ARBA" id="ARBA00022840"/>
    </source>
</evidence>
<dbReference type="GO" id="GO:0006281">
    <property type="term" value="P:DNA repair"/>
    <property type="evidence" value="ECO:0007669"/>
    <property type="project" value="UniProtKB-UniRule"/>
</dbReference>
<keyword evidence="4 14" id="KW-0235">DNA replication</keyword>
<evidence type="ECO:0000256" key="2">
    <source>
        <dbReference type="ARBA" id="ARBA00022598"/>
    </source>
</evidence>
<organism evidence="18 19">
    <name type="scientific">Oceanithermus desulfurans NBRC 100063</name>
    <dbReference type="NCBI Taxonomy" id="1227550"/>
    <lineage>
        <taxon>Bacteria</taxon>
        <taxon>Thermotogati</taxon>
        <taxon>Deinococcota</taxon>
        <taxon>Deinococci</taxon>
        <taxon>Thermales</taxon>
        <taxon>Thermaceae</taxon>
        <taxon>Oceanithermus</taxon>
    </lineage>
</organism>
<evidence type="ECO:0000256" key="13">
    <source>
        <dbReference type="ARBA" id="ARBA00034003"/>
    </source>
</evidence>
<evidence type="ECO:0000256" key="7">
    <source>
        <dbReference type="ARBA" id="ARBA00022763"/>
    </source>
</evidence>
<protein>
    <recommendedName>
        <fullName evidence="14">Probable DNA ligase</fullName>
        <ecNumber evidence="14">6.5.1.1</ecNumber>
    </recommendedName>
    <alternativeName>
        <fullName evidence="14">Polydeoxyribonucleotide synthase [ATP]</fullName>
    </alternativeName>
</protein>
<keyword evidence="9 14" id="KW-0460">Magnesium</keyword>
<keyword evidence="11 14" id="KW-0234">DNA repair</keyword>
<dbReference type="InterPro" id="IPR012308">
    <property type="entry name" value="DNA_ligase_ATP-dep_N"/>
</dbReference>
<dbReference type="OrthoDB" id="9802472at2"/>
<feature type="binding site" evidence="14">
    <location>
        <position position="333"/>
    </location>
    <ligand>
        <name>ATP</name>
        <dbReference type="ChEBI" id="CHEBI:30616"/>
    </ligand>
</feature>
<evidence type="ECO:0000256" key="10">
    <source>
        <dbReference type="ARBA" id="ARBA00023172"/>
    </source>
</evidence>
<dbReference type="GO" id="GO:0006273">
    <property type="term" value="P:lagging strand elongation"/>
    <property type="evidence" value="ECO:0007669"/>
    <property type="project" value="TreeGrafter"/>
</dbReference>
<dbReference type="RefSeq" id="WP_147147751.1">
    <property type="nucleotide sequence ID" value="NZ_BJXN01000010.1"/>
</dbReference>
<dbReference type="PANTHER" id="PTHR45674:SF4">
    <property type="entry name" value="DNA LIGASE 1"/>
    <property type="match status" value="1"/>
</dbReference>
<dbReference type="GO" id="GO:0046872">
    <property type="term" value="F:metal ion binding"/>
    <property type="evidence" value="ECO:0007669"/>
    <property type="project" value="UniProtKB-KW"/>
</dbReference>
<dbReference type="Gene3D" id="3.30.470.30">
    <property type="entry name" value="DNA ligase/mRNA capping enzyme"/>
    <property type="match status" value="1"/>
</dbReference>
<dbReference type="EC" id="6.5.1.1" evidence="14"/>
<dbReference type="AlphaFoldDB" id="A0A511RKL7"/>
<dbReference type="Proteomes" id="UP000321827">
    <property type="component" value="Unassembled WGS sequence"/>
</dbReference>
<dbReference type="FunFam" id="2.40.50.140:FF:000062">
    <property type="entry name" value="DNA ligase"/>
    <property type="match status" value="1"/>
</dbReference>
<sequence>MTFQRFVATLLEVERASSRIAMVKMLAEAFRELPPEEVPLAVLLLQGRVAPEFEGLEFGVAEKEAAKALALALGRDEAEIVQAVKEKGDIGAYALEALPRSAGGLTLRHVYDELRAIAEDAGPGSQARKRERLARLVAGASPEEAAVILRTVTGRLRLGVGDATVLEALALAYLGDRGKKPLLERAYNLTSDLAYVARLVLEGEAALRAVKLEVGKPVRMMLAERLPGPEQIMEKLGPHFAEHKYDGERVQVHFDGDRFWVYSRRLENITHQYPDLLEALREVQQRPFILEAEAVVTDPLTGEMRPFQNVLNRKVKHLTPELLEKYPIKGFVFELLYADGEVLIERPYRERRERLERWFSPHERLELSTKRFVKTTEELVRFFDASIEAGCEGLVCKKPDGDYEAGKRGFKWVKYKRGIAGKLSDTLDLVIVGAWLGRGRRAGTYGSLLAAAYDPDEDRFVTLTKVGSGFSDEDLNEVLPRRLDPYRREERHPRVWSLLEPDVWFEPVQVIEVEAQEITLSPNHTCAFGAVQEGRGLALRFPRFVRYRDDKSPEEATTTREVVEMYKNQWAG</sequence>
<evidence type="ECO:0000256" key="5">
    <source>
        <dbReference type="ARBA" id="ARBA00022723"/>
    </source>
</evidence>
<dbReference type="Gene3D" id="2.40.50.140">
    <property type="entry name" value="Nucleic acid-binding proteins"/>
    <property type="match status" value="1"/>
</dbReference>
<dbReference type="GO" id="GO:0051301">
    <property type="term" value="P:cell division"/>
    <property type="evidence" value="ECO:0007669"/>
    <property type="project" value="UniProtKB-KW"/>
</dbReference>
<keyword evidence="8 14" id="KW-0067">ATP-binding</keyword>
<evidence type="ECO:0000313" key="19">
    <source>
        <dbReference type="Proteomes" id="UP000321827"/>
    </source>
</evidence>
<dbReference type="InterPro" id="IPR016059">
    <property type="entry name" value="DNA_ligase_ATP-dep_CS"/>
</dbReference>
<dbReference type="GO" id="GO:0003910">
    <property type="term" value="F:DNA ligase (ATP) activity"/>
    <property type="evidence" value="ECO:0007669"/>
    <property type="project" value="UniProtKB-UniRule"/>
</dbReference>
<evidence type="ECO:0000259" key="17">
    <source>
        <dbReference type="PROSITE" id="PS50160"/>
    </source>
</evidence>
<evidence type="ECO:0000256" key="12">
    <source>
        <dbReference type="ARBA" id="ARBA00023306"/>
    </source>
</evidence>
<feature type="binding site" evidence="14">
    <location>
        <position position="293"/>
    </location>
    <ligand>
        <name>ATP</name>
        <dbReference type="ChEBI" id="CHEBI:30616"/>
    </ligand>
</feature>
<gene>
    <name evidence="14 18" type="primary">lig</name>
    <name evidence="18" type="ORF">ODE01S_16450</name>
</gene>